<accession>A0A0H2X2W5</accession>
<evidence type="ECO:0000256" key="1">
    <source>
        <dbReference type="SAM" id="Coils"/>
    </source>
</evidence>
<dbReference type="Proteomes" id="UP000002532">
    <property type="component" value="Chromosome"/>
</dbReference>
<evidence type="ECO:0008006" key="4">
    <source>
        <dbReference type="Google" id="ProtNLM"/>
    </source>
</evidence>
<protein>
    <recommendedName>
        <fullName evidence="4">Effector from type III secretion system family protein</fullName>
    </recommendedName>
</protein>
<keyword evidence="3" id="KW-1185">Reference proteome</keyword>
<evidence type="ECO:0000313" key="3">
    <source>
        <dbReference type="Proteomes" id="UP000002532"/>
    </source>
</evidence>
<feature type="coiled-coil region" evidence="1">
    <location>
        <begin position="354"/>
        <end position="385"/>
    </location>
</feature>
<dbReference type="InterPro" id="IPR007606">
    <property type="entry name" value="T3SS_effector"/>
</dbReference>
<keyword evidence="1" id="KW-0175">Coiled coil</keyword>
<proteinExistence type="predicted"/>
<gene>
    <name evidence="2" type="ordered locus">CTA_0672</name>
</gene>
<sequence length="877" mass="97019">MSSYYLNFRPTTVSGEGLFKIKLANPGSDFKNQARPAIDMEELNSGLYVLRRLAVALEAGYLGVGSVVNPSNRIFPGGDWGVRRAAGGRTPAAGIISGSTIADIKQSTAKVLVTTITDSLNALIEDVPELPMTQVAGISSTLVLMATYQQKPSLDETDQKAIFGSAYIPADTSIKDVIKKEQEKELQEGKARITAQLTAQGASNQVIEKSLADYEKYYVNEYFDTHVKEALWKHRASIGENIQEMLDQCLVLGLDVPDSLTKENINDANAKLVLQAWMEAFNNAMEVEPALGGSKEVIDSVLKMIPFAKPDANLSAEDISSIYTQAALPSPEVMDYYLTRQDAGVCKGEVVKAFQQATQNLQSVRSNVEEQIKELEVKKTSFLQAQASLESMLEGVKRLSDNKDFTSVRLTSVMECYAGLMALSQIAGVLEDEGLTLITKYVNQFLQLNNANTDQTLAHVISYMVAYCEVAESTMASTISDENTVIQKVRNKWTELTKQKFFSSFNSTMPSEEELKKNYITNKNSVYQANFGNFVDNVITRNLNLSDAVTKAQSMLTEFQGKATEYLSKFQQEINELNRTYDTLDPAKASFNTSTGSTPSLRAQAVDSWIDSTSLGSAFIHLILNTQIPKQENFLNPLIQEVNFNNVAANAVNDLLSITNNFSTSSVYYNLSSYLVESKEGENLFCGDFFEFMGALAKEHEYIVRDINSCYRAEAFGEALLARVEALAQGHKVTDAQANSMRTQANLYLSFIRIIVEQLAVLDSLLRSLNYEVEKKDNNYDKDKYKITGPTDWISTLASLEGYAANGFDNASPSGGLGPMHTLVQTDQHDYLTQSQTQQLNLQNQMTNIQQEWTLVSTSMQVLNGILSHLAAEIYSN</sequence>
<dbReference type="RefSeq" id="WP_011324796.1">
    <property type="nucleotide sequence ID" value="NC_007429.1"/>
</dbReference>
<name>A0A0H2X2W5_CHLTA</name>
<organism evidence="2 3">
    <name type="scientific">Chlamydia trachomatis serovar A (strain ATCC VR-571B / DSM 19440 / HAR-13)</name>
    <dbReference type="NCBI Taxonomy" id="315277"/>
    <lineage>
        <taxon>Bacteria</taxon>
        <taxon>Pseudomonadati</taxon>
        <taxon>Chlamydiota</taxon>
        <taxon>Chlamydiia</taxon>
        <taxon>Chlamydiales</taxon>
        <taxon>Chlamydiaceae</taxon>
        <taxon>Chlamydia/Chlamydophila group</taxon>
        <taxon>Chlamydia</taxon>
    </lineage>
</organism>
<dbReference type="Pfam" id="PF04518">
    <property type="entry name" value="Effector_1"/>
    <property type="match status" value="1"/>
</dbReference>
<dbReference type="EMBL" id="CP000051">
    <property type="protein sequence ID" value="AAX50896.1"/>
    <property type="molecule type" value="Genomic_DNA"/>
</dbReference>
<dbReference type="HOGENOM" id="CLU_016003_0_0_0"/>
<dbReference type="AlphaFoldDB" id="A0A0H2X2W5"/>
<dbReference type="KEGG" id="cta:CTA_0672"/>
<reference evidence="2 3" key="1">
    <citation type="journal article" date="2005" name="Infect. Immun.">
        <title>Comparative genomic analysis of Chlamydia trachomatis oculotropic and genitotropic strains.</title>
        <authorList>
            <person name="Carlson J.H."/>
            <person name="Porcella S.F."/>
            <person name="McClarty G."/>
            <person name="Caldwell H.D."/>
        </authorList>
    </citation>
    <scope>NUCLEOTIDE SEQUENCE [LARGE SCALE GENOMIC DNA]</scope>
    <source>
        <strain evidence="3">ATCC VR-571B / DSM 19440 / HAR-13</strain>
    </source>
</reference>
<evidence type="ECO:0000313" key="2">
    <source>
        <dbReference type="EMBL" id="AAX50896.1"/>
    </source>
</evidence>